<dbReference type="FunFam" id="3.40.50.300:FF:000230">
    <property type="entry name" value="Lipoprotein-releasing system ATP-binding protein LolD"/>
    <property type="match status" value="1"/>
</dbReference>
<dbReference type="GO" id="GO:0022857">
    <property type="term" value="F:transmembrane transporter activity"/>
    <property type="evidence" value="ECO:0007669"/>
    <property type="project" value="TreeGrafter"/>
</dbReference>
<evidence type="ECO:0000259" key="9">
    <source>
        <dbReference type="PROSITE" id="PS50893"/>
    </source>
</evidence>
<name>A0A127M4R3_9GAMM</name>
<evidence type="ECO:0000256" key="7">
    <source>
        <dbReference type="ARBA" id="ARBA00023136"/>
    </source>
</evidence>
<comment type="similarity">
    <text evidence="8">Belongs to the ABC transporter superfamily. Lipoprotein translocase (TC 3.A.1.125) family.</text>
</comment>
<protein>
    <recommendedName>
        <fullName evidence="8">Lipoprotein-releasing system ATP-binding protein LolD</fullName>
        <ecNumber evidence="8">7.6.2.-</ecNumber>
    </recommendedName>
</protein>
<comment type="function">
    <text evidence="8">Part of the ABC transporter complex LolCDE involved in the translocation of mature outer membrane-directed lipoproteins, from the inner membrane to the periplasmic chaperone, LolA. Responsible for the formation of the LolA-lipoprotein complex in an ATP-dependent manner.</text>
</comment>
<dbReference type="GO" id="GO:0016887">
    <property type="term" value="F:ATP hydrolysis activity"/>
    <property type="evidence" value="ECO:0007669"/>
    <property type="project" value="InterPro"/>
</dbReference>
<keyword evidence="1 8" id="KW-0813">Transport</keyword>
<proteinExistence type="inferred from homology"/>
<dbReference type="CDD" id="cd03255">
    <property type="entry name" value="ABC_MJ0796_LolCDE_FtsE"/>
    <property type="match status" value="1"/>
</dbReference>
<evidence type="ECO:0000313" key="11">
    <source>
        <dbReference type="Proteomes" id="UP000074119"/>
    </source>
</evidence>
<dbReference type="InterPro" id="IPR003593">
    <property type="entry name" value="AAA+_ATPase"/>
</dbReference>
<evidence type="ECO:0000256" key="2">
    <source>
        <dbReference type="ARBA" id="ARBA00022475"/>
    </source>
</evidence>
<dbReference type="EMBL" id="CP014544">
    <property type="protein sequence ID" value="AMO68235.1"/>
    <property type="molecule type" value="Genomic_DNA"/>
</dbReference>
<keyword evidence="5 8" id="KW-0067">ATP-binding</keyword>
<evidence type="ECO:0000256" key="8">
    <source>
        <dbReference type="RuleBase" id="RU367068"/>
    </source>
</evidence>
<dbReference type="InterPro" id="IPR017911">
    <property type="entry name" value="MacB-like_ATP-bd"/>
</dbReference>
<dbReference type="GO" id="GO:0089705">
    <property type="term" value="P:protein localization to outer membrane"/>
    <property type="evidence" value="ECO:0007669"/>
    <property type="project" value="TreeGrafter"/>
</dbReference>
<dbReference type="EC" id="7.6.2.-" evidence="8"/>
<dbReference type="STRING" id="1470434.AZF00_07920"/>
<dbReference type="GO" id="GO:0005524">
    <property type="term" value="F:ATP binding"/>
    <property type="evidence" value="ECO:0007669"/>
    <property type="project" value="UniProtKB-UniRule"/>
</dbReference>
<dbReference type="InterPro" id="IPR003439">
    <property type="entry name" value="ABC_transporter-like_ATP-bd"/>
</dbReference>
<dbReference type="SMART" id="SM00382">
    <property type="entry name" value="AAA"/>
    <property type="match status" value="1"/>
</dbReference>
<keyword evidence="2 8" id="KW-1003">Cell membrane</keyword>
<dbReference type="RefSeq" id="WP_008247666.1">
    <property type="nucleotide sequence ID" value="NZ_CP014544.1"/>
</dbReference>
<evidence type="ECO:0000256" key="4">
    <source>
        <dbReference type="ARBA" id="ARBA00022741"/>
    </source>
</evidence>
<dbReference type="InterPro" id="IPR017871">
    <property type="entry name" value="ABC_transporter-like_CS"/>
</dbReference>
<evidence type="ECO:0000313" key="10">
    <source>
        <dbReference type="EMBL" id="AMO68235.1"/>
    </source>
</evidence>
<dbReference type="SUPFAM" id="SSF52540">
    <property type="entry name" value="P-loop containing nucleoside triphosphate hydrolases"/>
    <property type="match status" value="1"/>
</dbReference>
<gene>
    <name evidence="8" type="primary">lolD</name>
    <name evidence="10" type="ORF">AZF00_07920</name>
</gene>
<sequence>MSNISVPADSVLACRDLHKFFVQGPEQLTILNNINLDIGRGERIAIVGPSGAGKTTLLHMLGGLDTPSEGSVLVSGKDIAKMNDRDRSRLRNRELGFVYQFHHLLAEFSALENAAMPLLIGGEKRAVAFARSRELLERVGLGHRLEHRPAQLSGGERQRVAIARALANSPACVLLDEPTGNLDGDTAESVQALLLELNRELQTSLVIVTHDMRLARRMDRVLSLADGQLQESAA</sequence>
<organism evidence="10 11">
    <name type="scientific">Zhongshania aliphaticivorans</name>
    <dbReference type="NCBI Taxonomy" id="1470434"/>
    <lineage>
        <taxon>Bacteria</taxon>
        <taxon>Pseudomonadati</taxon>
        <taxon>Pseudomonadota</taxon>
        <taxon>Gammaproteobacteria</taxon>
        <taxon>Cellvibrionales</taxon>
        <taxon>Spongiibacteraceae</taxon>
        <taxon>Zhongshania</taxon>
    </lineage>
</organism>
<keyword evidence="4 8" id="KW-0547">Nucleotide-binding</keyword>
<dbReference type="Gene3D" id="3.40.50.300">
    <property type="entry name" value="P-loop containing nucleotide triphosphate hydrolases"/>
    <property type="match status" value="1"/>
</dbReference>
<reference evidence="10 11" key="1">
    <citation type="submission" date="2015-12" db="EMBL/GenBank/DDBJ databases">
        <authorList>
            <person name="Shamseldin A."/>
            <person name="Moawad H."/>
            <person name="Abd El-Rahim W.M."/>
            <person name="Sadowsky M.J."/>
        </authorList>
    </citation>
    <scope>NUCLEOTIDE SEQUENCE [LARGE SCALE GENOMIC DNA]</scope>
    <source>
        <strain evidence="10 11">SM2</strain>
    </source>
</reference>
<dbReference type="InterPro" id="IPR011924">
    <property type="entry name" value="LolD_lipo_ATP-bd"/>
</dbReference>
<keyword evidence="3 8" id="KW-0997">Cell inner membrane</keyword>
<keyword evidence="7 8" id="KW-0472">Membrane</keyword>
<dbReference type="PROSITE" id="PS50893">
    <property type="entry name" value="ABC_TRANSPORTER_2"/>
    <property type="match status" value="1"/>
</dbReference>
<comment type="subcellular location">
    <subcellularLocation>
        <location evidence="8">Cell inner membrane</location>
        <topology evidence="8">Peripheral membrane protein</topology>
    </subcellularLocation>
</comment>
<comment type="subunit">
    <text evidence="8">The complex is composed of two ATP-binding proteins (LolD) and two transmembrane proteins (LolC and LolE).</text>
</comment>
<dbReference type="InterPro" id="IPR015854">
    <property type="entry name" value="ABC_transpr_LolD-like"/>
</dbReference>
<evidence type="ECO:0000256" key="3">
    <source>
        <dbReference type="ARBA" id="ARBA00022519"/>
    </source>
</evidence>
<dbReference type="GO" id="GO:0005886">
    <property type="term" value="C:plasma membrane"/>
    <property type="evidence" value="ECO:0007669"/>
    <property type="project" value="UniProtKB-SubCell"/>
</dbReference>
<accession>A0A127M4R3</accession>
<feature type="domain" description="ABC transporter" evidence="9">
    <location>
        <begin position="12"/>
        <end position="234"/>
    </location>
</feature>
<keyword evidence="6 8" id="KW-1278">Translocase</keyword>
<evidence type="ECO:0000256" key="6">
    <source>
        <dbReference type="ARBA" id="ARBA00022967"/>
    </source>
</evidence>
<dbReference type="GO" id="GO:0044874">
    <property type="term" value="P:lipoprotein localization to outer membrane"/>
    <property type="evidence" value="ECO:0007669"/>
    <property type="project" value="UniProtKB-ARBA"/>
</dbReference>
<dbReference type="PANTHER" id="PTHR24220">
    <property type="entry name" value="IMPORT ATP-BINDING PROTEIN"/>
    <property type="match status" value="1"/>
</dbReference>
<evidence type="ECO:0000256" key="1">
    <source>
        <dbReference type="ARBA" id="ARBA00022448"/>
    </source>
</evidence>
<dbReference type="AlphaFoldDB" id="A0A127M4R3"/>
<dbReference type="Proteomes" id="UP000074119">
    <property type="component" value="Chromosome"/>
</dbReference>
<dbReference type="PANTHER" id="PTHR24220:SF689">
    <property type="entry name" value="LIPOPROTEIN-RELEASING SYSTEM ATP-BINDING PROTEIN LOLD"/>
    <property type="match status" value="1"/>
</dbReference>
<dbReference type="Pfam" id="PF00005">
    <property type="entry name" value="ABC_tran"/>
    <property type="match status" value="1"/>
</dbReference>
<dbReference type="NCBIfam" id="TIGR02211">
    <property type="entry name" value="LolD_lipo_ex"/>
    <property type="match status" value="1"/>
</dbReference>
<dbReference type="PROSITE" id="PS00211">
    <property type="entry name" value="ABC_TRANSPORTER_1"/>
    <property type="match status" value="1"/>
</dbReference>
<evidence type="ECO:0000256" key="5">
    <source>
        <dbReference type="ARBA" id="ARBA00022840"/>
    </source>
</evidence>
<dbReference type="InterPro" id="IPR027417">
    <property type="entry name" value="P-loop_NTPase"/>
</dbReference>
<dbReference type="KEGG" id="zal:AZF00_07920"/>